<dbReference type="InterPro" id="IPR005352">
    <property type="entry name" value="Erg28"/>
</dbReference>
<evidence type="ECO:0000256" key="5">
    <source>
        <dbReference type="ARBA" id="ARBA00022824"/>
    </source>
</evidence>
<evidence type="ECO:0000256" key="8">
    <source>
        <dbReference type="ARBA" id="ARBA00023011"/>
    </source>
</evidence>
<reference evidence="15" key="1">
    <citation type="submission" date="2023-06" db="EMBL/GenBank/DDBJ databases">
        <title>Genome-scale phylogeny and comparative genomics of the fungal order Sordariales.</title>
        <authorList>
            <consortium name="Lawrence Berkeley National Laboratory"/>
            <person name="Hensen N."/>
            <person name="Bonometti L."/>
            <person name="Westerberg I."/>
            <person name="Brannstrom I.O."/>
            <person name="Guillou S."/>
            <person name="Cros-Aarteil S."/>
            <person name="Calhoun S."/>
            <person name="Haridas S."/>
            <person name="Kuo A."/>
            <person name="Mondo S."/>
            <person name="Pangilinan J."/>
            <person name="Riley R."/>
            <person name="Labutti K."/>
            <person name="Andreopoulos B."/>
            <person name="Lipzen A."/>
            <person name="Chen C."/>
            <person name="Yanf M."/>
            <person name="Daum C."/>
            <person name="Ng V."/>
            <person name="Clum A."/>
            <person name="Steindorff A."/>
            <person name="Ohm R."/>
            <person name="Martin F."/>
            <person name="Silar P."/>
            <person name="Natvig D."/>
            <person name="Lalanne C."/>
            <person name="Gautier V."/>
            <person name="Ament-Velasquez S.L."/>
            <person name="Kruys A."/>
            <person name="Hutchinson M.I."/>
            <person name="Powell A.J."/>
            <person name="Barry K."/>
            <person name="Miller A.N."/>
            <person name="Grigoriev I.V."/>
            <person name="Debuchy R."/>
            <person name="Gladieux P."/>
            <person name="Thoren M.H."/>
            <person name="Johannesson H."/>
        </authorList>
    </citation>
    <scope>NUCLEOTIDE SEQUENCE</scope>
    <source>
        <strain evidence="15">8032-3</strain>
    </source>
</reference>
<evidence type="ECO:0000256" key="6">
    <source>
        <dbReference type="ARBA" id="ARBA00022955"/>
    </source>
</evidence>
<dbReference type="GeneID" id="85310887"/>
<dbReference type="Proteomes" id="UP001244011">
    <property type="component" value="Unassembled WGS sequence"/>
</dbReference>
<evidence type="ECO:0000313" key="16">
    <source>
        <dbReference type="Proteomes" id="UP001244011"/>
    </source>
</evidence>
<comment type="subcellular location">
    <subcellularLocation>
        <location evidence="1">Endoplasmic reticulum membrane</location>
        <topology evidence="1">Multi-pass membrane protein</topology>
    </subcellularLocation>
</comment>
<sequence length="174" mass="19246">MDRILSFLPSAEKGYLPYYLLVVSVVAVANALQNLATLHYTRRTYNGRFVRNQSLPKATTSSNPDDSVAKLVPATPGSKDADKAQDQVSPLAARLFGTYTFMAGVIRFYACYDLANPSLYQLAIWTHLIAAGHFTSEMLVFKTIRFTGPQAFPFAAAYGGSLWMIMQYGHYVAN</sequence>
<keyword evidence="4 14" id="KW-0812">Transmembrane</keyword>
<keyword evidence="10 14" id="KW-0472">Membrane</keyword>
<dbReference type="RefSeq" id="XP_060284341.1">
    <property type="nucleotide sequence ID" value="XM_060427700.1"/>
</dbReference>
<feature type="region of interest" description="Disordered" evidence="13">
    <location>
        <begin position="55"/>
        <end position="85"/>
    </location>
</feature>
<comment type="caution">
    <text evidence="15">The sequence shown here is derived from an EMBL/GenBank/DDBJ whole genome shotgun (WGS) entry which is preliminary data.</text>
</comment>
<evidence type="ECO:0000256" key="12">
    <source>
        <dbReference type="ARBA" id="ARBA00023221"/>
    </source>
</evidence>
<feature type="transmembrane region" description="Helical" evidence="14">
    <location>
        <begin position="16"/>
        <end position="38"/>
    </location>
</feature>
<evidence type="ECO:0000256" key="10">
    <source>
        <dbReference type="ARBA" id="ARBA00023136"/>
    </source>
</evidence>
<dbReference type="GO" id="GO:0030674">
    <property type="term" value="F:protein-macromolecule adaptor activity"/>
    <property type="evidence" value="ECO:0007669"/>
    <property type="project" value="TreeGrafter"/>
</dbReference>
<evidence type="ECO:0000256" key="7">
    <source>
        <dbReference type="ARBA" id="ARBA00022989"/>
    </source>
</evidence>
<feature type="compositionally biased region" description="Polar residues" evidence="13">
    <location>
        <begin position="55"/>
        <end position="65"/>
    </location>
</feature>
<gene>
    <name evidence="15" type="ORF">QBC33DRAFT_536325</name>
</gene>
<keyword evidence="6" id="KW-0752">Steroid biosynthesis</keyword>
<evidence type="ECO:0000256" key="3">
    <source>
        <dbReference type="ARBA" id="ARBA00022516"/>
    </source>
</evidence>
<proteinExistence type="inferred from homology"/>
<keyword evidence="5" id="KW-0256">Endoplasmic reticulum</keyword>
<organism evidence="15 16">
    <name type="scientific">Phialemonium atrogriseum</name>
    <dbReference type="NCBI Taxonomy" id="1093897"/>
    <lineage>
        <taxon>Eukaryota</taxon>
        <taxon>Fungi</taxon>
        <taxon>Dikarya</taxon>
        <taxon>Ascomycota</taxon>
        <taxon>Pezizomycotina</taxon>
        <taxon>Sordariomycetes</taxon>
        <taxon>Sordariomycetidae</taxon>
        <taxon>Cephalothecales</taxon>
        <taxon>Cephalothecaceae</taxon>
        <taxon>Phialemonium</taxon>
    </lineage>
</organism>
<evidence type="ECO:0000256" key="9">
    <source>
        <dbReference type="ARBA" id="ARBA00023098"/>
    </source>
</evidence>
<evidence type="ECO:0000256" key="2">
    <source>
        <dbReference type="ARBA" id="ARBA00005377"/>
    </source>
</evidence>
<dbReference type="Pfam" id="PF03694">
    <property type="entry name" value="Erg28"/>
    <property type="match status" value="1"/>
</dbReference>
<dbReference type="PANTHER" id="PTHR15451:SF19">
    <property type="entry name" value="ERGOSTEROL BIOSYNTHETIC PROTEIN 28 HOMOLOG"/>
    <property type="match status" value="1"/>
</dbReference>
<evidence type="ECO:0000256" key="14">
    <source>
        <dbReference type="SAM" id="Phobius"/>
    </source>
</evidence>
<keyword evidence="8" id="KW-0756">Sterol biosynthesis</keyword>
<dbReference type="GO" id="GO:0005789">
    <property type="term" value="C:endoplasmic reticulum membrane"/>
    <property type="evidence" value="ECO:0007669"/>
    <property type="project" value="UniProtKB-SubCell"/>
</dbReference>
<dbReference type="PANTHER" id="PTHR15451">
    <property type="entry name" value="ERGOSTEROL BIOSYNTHETIC PROTEIN 28-RELATED"/>
    <property type="match status" value="1"/>
</dbReference>
<keyword evidence="7 14" id="KW-1133">Transmembrane helix</keyword>
<evidence type="ECO:0000256" key="13">
    <source>
        <dbReference type="SAM" id="MobiDB-lite"/>
    </source>
</evidence>
<feature type="transmembrane region" description="Helical" evidence="14">
    <location>
        <begin position="152"/>
        <end position="171"/>
    </location>
</feature>
<evidence type="ECO:0000256" key="4">
    <source>
        <dbReference type="ARBA" id="ARBA00022692"/>
    </source>
</evidence>
<name>A0AAJ0C0Y1_9PEZI</name>
<feature type="transmembrane region" description="Helical" evidence="14">
    <location>
        <begin position="91"/>
        <end position="110"/>
    </location>
</feature>
<protein>
    <recommendedName>
        <fullName evidence="17">Ergosterol biosynthetic protein 28</fullName>
    </recommendedName>
</protein>
<keyword evidence="9" id="KW-0443">Lipid metabolism</keyword>
<keyword evidence="12" id="KW-0753">Steroid metabolism</keyword>
<evidence type="ECO:0000256" key="1">
    <source>
        <dbReference type="ARBA" id="ARBA00004477"/>
    </source>
</evidence>
<evidence type="ECO:0000256" key="11">
    <source>
        <dbReference type="ARBA" id="ARBA00023166"/>
    </source>
</evidence>
<dbReference type="GO" id="GO:0016126">
    <property type="term" value="P:sterol biosynthetic process"/>
    <property type="evidence" value="ECO:0007669"/>
    <property type="project" value="UniProtKB-KW"/>
</dbReference>
<dbReference type="EMBL" id="MU839006">
    <property type="protein sequence ID" value="KAK1768128.1"/>
    <property type="molecule type" value="Genomic_DNA"/>
</dbReference>
<comment type="similarity">
    <text evidence="2">Belongs to the ERG28 family.</text>
</comment>
<accession>A0AAJ0C0Y1</accession>
<evidence type="ECO:0000313" key="15">
    <source>
        <dbReference type="EMBL" id="KAK1768128.1"/>
    </source>
</evidence>
<keyword evidence="11" id="KW-1207">Sterol metabolism</keyword>
<dbReference type="AlphaFoldDB" id="A0AAJ0C0Y1"/>
<keyword evidence="3" id="KW-0444">Lipid biosynthesis</keyword>
<evidence type="ECO:0008006" key="17">
    <source>
        <dbReference type="Google" id="ProtNLM"/>
    </source>
</evidence>
<keyword evidence="16" id="KW-1185">Reference proteome</keyword>